<keyword evidence="3" id="KW-1185">Reference proteome</keyword>
<keyword evidence="1" id="KW-0175">Coiled coil</keyword>
<comment type="caution">
    <text evidence="2">The sequence shown here is derived from an EMBL/GenBank/DDBJ whole genome shotgun (WGS) entry which is preliminary data.</text>
</comment>
<evidence type="ECO:0000256" key="1">
    <source>
        <dbReference type="SAM" id="Coils"/>
    </source>
</evidence>
<dbReference type="SUPFAM" id="SSF52047">
    <property type="entry name" value="RNI-like"/>
    <property type="match status" value="1"/>
</dbReference>
<dbReference type="EMBL" id="JARKIB010000016">
    <property type="protein sequence ID" value="KAJ7770510.1"/>
    <property type="molecule type" value="Genomic_DNA"/>
</dbReference>
<evidence type="ECO:0008006" key="4">
    <source>
        <dbReference type="Google" id="ProtNLM"/>
    </source>
</evidence>
<dbReference type="InterPro" id="IPR032675">
    <property type="entry name" value="LRR_dom_sf"/>
</dbReference>
<evidence type="ECO:0000313" key="2">
    <source>
        <dbReference type="EMBL" id="KAJ7770510.1"/>
    </source>
</evidence>
<organism evidence="2 3">
    <name type="scientific">Mycena metata</name>
    <dbReference type="NCBI Taxonomy" id="1033252"/>
    <lineage>
        <taxon>Eukaryota</taxon>
        <taxon>Fungi</taxon>
        <taxon>Dikarya</taxon>
        <taxon>Basidiomycota</taxon>
        <taxon>Agaricomycotina</taxon>
        <taxon>Agaricomycetes</taxon>
        <taxon>Agaricomycetidae</taxon>
        <taxon>Agaricales</taxon>
        <taxon>Marasmiineae</taxon>
        <taxon>Mycenaceae</taxon>
        <taxon>Mycena</taxon>
    </lineage>
</organism>
<evidence type="ECO:0000313" key="3">
    <source>
        <dbReference type="Proteomes" id="UP001215598"/>
    </source>
</evidence>
<dbReference type="Gene3D" id="3.80.10.10">
    <property type="entry name" value="Ribonuclease Inhibitor"/>
    <property type="match status" value="1"/>
</dbReference>
<dbReference type="Proteomes" id="UP001215598">
    <property type="component" value="Unassembled WGS sequence"/>
</dbReference>
<protein>
    <recommendedName>
        <fullName evidence="4">F-box domain-containing protein</fullName>
    </recommendedName>
</protein>
<accession>A0AAD7JRS1</accession>
<gene>
    <name evidence="2" type="ORF">B0H16DRAFT_1515718</name>
</gene>
<dbReference type="AlphaFoldDB" id="A0AAD7JRS1"/>
<feature type="coiled-coil region" evidence="1">
    <location>
        <begin position="15"/>
        <end position="42"/>
    </location>
</feature>
<proteinExistence type="predicted"/>
<sequence length="456" mass="51500">MESSRMDSSQLRQCLEEVQAEILQHQMHLDALEKRRRELETELGNIVYPVLTLPPELVSQIFVQCLPNHGRVRPRAHAPPHSLSQVCHLWREIALSSWDLWSSVDLLFIRPPGSPREFPNTGALPLLETWFLRAKDSPLSVTIRSGDAKLDPRILSLISSVAGRIRSLELHVEVEEDALPLCRTHTTFPYLRRFAARCRGFEDDGVFDNLNTPFLQDLSLNRYPSLTSIELGHIYERDLVNLSHQFPQLLHLTAKLTVPSESQSENIILPHLQSLNLSFGDLNTFTLPSLRRLDINSTFPFLGSSLTVLAFVKRSACVLEHIGLHFGDLVDCLEAIPSVVSLSVVVDGEISQFGEFISSEPTPLPRLRTLVVSAMRKQFNYFSFIHLIRARRGRSPTGARLESVQLDLHGTFDGEWLSGATRTELGKLISEGLKLQVTYNGYGWPQAIDDCERFLV</sequence>
<name>A0AAD7JRS1_9AGAR</name>
<reference evidence="2" key="1">
    <citation type="submission" date="2023-03" db="EMBL/GenBank/DDBJ databases">
        <title>Massive genome expansion in bonnet fungi (Mycena s.s.) driven by repeated elements and novel gene families across ecological guilds.</title>
        <authorList>
            <consortium name="Lawrence Berkeley National Laboratory"/>
            <person name="Harder C.B."/>
            <person name="Miyauchi S."/>
            <person name="Viragh M."/>
            <person name="Kuo A."/>
            <person name="Thoen E."/>
            <person name="Andreopoulos B."/>
            <person name="Lu D."/>
            <person name="Skrede I."/>
            <person name="Drula E."/>
            <person name="Henrissat B."/>
            <person name="Morin E."/>
            <person name="Kohler A."/>
            <person name="Barry K."/>
            <person name="LaButti K."/>
            <person name="Morin E."/>
            <person name="Salamov A."/>
            <person name="Lipzen A."/>
            <person name="Mereny Z."/>
            <person name="Hegedus B."/>
            <person name="Baldrian P."/>
            <person name="Stursova M."/>
            <person name="Weitz H."/>
            <person name="Taylor A."/>
            <person name="Grigoriev I.V."/>
            <person name="Nagy L.G."/>
            <person name="Martin F."/>
            <person name="Kauserud H."/>
        </authorList>
    </citation>
    <scope>NUCLEOTIDE SEQUENCE</scope>
    <source>
        <strain evidence="2">CBHHK182m</strain>
    </source>
</reference>